<dbReference type="EMBL" id="JASPKY010000306">
    <property type="protein sequence ID" value="KAK9709586.1"/>
    <property type="molecule type" value="Genomic_DNA"/>
</dbReference>
<dbReference type="InterPro" id="IPR000237">
    <property type="entry name" value="GRIP_dom"/>
</dbReference>
<dbReference type="Pfam" id="PF01465">
    <property type="entry name" value="GRIP"/>
    <property type="match status" value="1"/>
</dbReference>
<sequence length="656" mass="76441">MFASLKNKIREETGSDISKFTAKITSTTTQKLESLRGRSRQGSSSSINSIVSQEGFRDDNHLSEGVKTEEEYKKRLFRIEAEFVRKLDDKEREWKEIMSDKDRHLQNLEKEKDEAYKQIKNLKELLKNAEDLKQKLVVHQEDKEQIENLQTQELAKVKHLVLLRDQELEEKSILLKEAQQQLEKMRCEVLRLRRQEEQLSDVQDDLESLRHSSARDLAALATELAKSEEERRHLSDLVAVLRQRTSTDGNNEELFARERKLLEQRLEEAHLHLADIKTSWSDKISSLETQVGRLGRQAAEEGVERRRAIQEKEMLAEKVKQMECEIECYKLEMNNKDTKIKRLTTEVEEMSVELKKNKNEMEKEIIDLREQIHNATTEVKAVRKNLENSESELEKVEEECGKLKLSVDAEHQANTSLREVITKLEKELGEEKHHSLNVQKTLSRVTSEKNTALLRNAEISQQMELAKQESRRLESEMTELMNKLTSIEDENKVYKEKENKGIEQELRNNLAVLEEQISDKNKTIKNLQLRLADMKKALQQELRTTPGSLISNNDHYELNSAAILTPSQNTTRNIQGFGPRRDEEDVNFKYLKHVIIKFLTSREYEAQHLTRAVATLLKFSPEEEKLLHDTIEWKMSWFGSKPKILNGPVNSNTPRS</sequence>
<evidence type="ECO:0000256" key="2">
    <source>
        <dbReference type="SAM" id="Coils"/>
    </source>
</evidence>
<feature type="coiled-coil region" evidence="2">
    <location>
        <begin position="449"/>
        <end position="544"/>
    </location>
</feature>
<reference evidence="5 6" key="1">
    <citation type="journal article" date="2024" name="BMC Genomics">
        <title>De novo assembly and annotation of Popillia japonica's genome with initial clues to its potential as an invasive pest.</title>
        <authorList>
            <person name="Cucini C."/>
            <person name="Boschi S."/>
            <person name="Funari R."/>
            <person name="Cardaioli E."/>
            <person name="Iannotti N."/>
            <person name="Marturano G."/>
            <person name="Paoli F."/>
            <person name="Bruttini M."/>
            <person name="Carapelli A."/>
            <person name="Frati F."/>
            <person name="Nardi F."/>
        </authorList>
    </citation>
    <scope>NUCLEOTIDE SEQUENCE [LARGE SCALE GENOMIC DNA]</scope>
    <source>
        <strain evidence="5">DMR45628</strain>
    </source>
</reference>
<feature type="compositionally biased region" description="Low complexity" evidence="3">
    <location>
        <begin position="40"/>
        <end position="52"/>
    </location>
</feature>
<accession>A0AAW1JXI6</accession>
<dbReference type="Proteomes" id="UP001458880">
    <property type="component" value="Unassembled WGS sequence"/>
</dbReference>
<evidence type="ECO:0000313" key="6">
    <source>
        <dbReference type="Proteomes" id="UP001458880"/>
    </source>
</evidence>
<feature type="coiled-coil region" evidence="2">
    <location>
        <begin position="305"/>
        <end position="406"/>
    </location>
</feature>
<dbReference type="SMART" id="SM00755">
    <property type="entry name" value="Grip"/>
    <property type="match status" value="1"/>
</dbReference>
<dbReference type="PROSITE" id="PS50913">
    <property type="entry name" value="GRIP"/>
    <property type="match status" value="1"/>
</dbReference>
<keyword evidence="6" id="KW-1185">Reference proteome</keyword>
<keyword evidence="1 2" id="KW-0175">Coiled coil</keyword>
<evidence type="ECO:0000259" key="4">
    <source>
        <dbReference type="PROSITE" id="PS50913"/>
    </source>
</evidence>
<evidence type="ECO:0000313" key="5">
    <source>
        <dbReference type="EMBL" id="KAK9709586.1"/>
    </source>
</evidence>
<name>A0AAW1JXI6_POPJA</name>
<dbReference type="InterPro" id="IPR051952">
    <property type="entry name" value="Golgi-autophagy_related"/>
</dbReference>
<dbReference type="PANTHER" id="PTHR23157:SF24">
    <property type="entry name" value="GOLGIN SUBFAMILY A MEMBER 1"/>
    <property type="match status" value="1"/>
</dbReference>
<dbReference type="AlphaFoldDB" id="A0AAW1JXI6"/>
<organism evidence="5 6">
    <name type="scientific">Popillia japonica</name>
    <name type="common">Japanese beetle</name>
    <dbReference type="NCBI Taxonomy" id="7064"/>
    <lineage>
        <taxon>Eukaryota</taxon>
        <taxon>Metazoa</taxon>
        <taxon>Ecdysozoa</taxon>
        <taxon>Arthropoda</taxon>
        <taxon>Hexapoda</taxon>
        <taxon>Insecta</taxon>
        <taxon>Pterygota</taxon>
        <taxon>Neoptera</taxon>
        <taxon>Endopterygota</taxon>
        <taxon>Coleoptera</taxon>
        <taxon>Polyphaga</taxon>
        <taxon>Scarabaeiformia</taxon>
        <taxon>Scarabaeidae</taxon>
        <taxon>Rutelinae</taxon>
        <taxon>Popillia</taxon>
    </lineage>
</organism>
<dbReference type="Gene3D" id="1.10.220.60">
    <property type="entry name" value="GRIP domain"/>
    <property type="match status" value="1"/>
</dbReference>
<dbReference type="GO" id="GO:0005794">
    <property type="term" value="C:Golgi apparatus"/>
    <property type="evidence" value="ECO:0007669"/>
    <property type="project" value="TreeGrafter"/>
</dbReference>
<protein>
    <submittedName>
        <fullName evidence="5">GRIP domain</fullName>
    </submittedName>
</protein>
<evidence type="ECO:0000256" key="3">
    <source>
        <dbReference type="SAM" id="MobiDB-lite"/>
    </source>
</evidence>
<proteinExistence type="predicted"/>
<gene>
    <name evidence="5" type="ORF">QE152_g26521</name>
</gene>
<evidence type="ECO:0000256" key="1">
    <source>
        <dbReference type="ARBA" id="ARBA00023054"/>
    </source>
</evidence>
<feature type="region of interest" description="Disordered" evidence="3">
    <location>
        <begin position="30"/>
        <end position="52"/>
    </location>
</feature>
<dbReference type="PANTHER" id="PTHR23157">
    <property type="entry name" value="GRIP AND COILED-COIL DOMAIN-CONTAINING PROTEIN 1"/>
    <property type="match status" value="1"/>
</dbReference>
<comment type="caution">
    <text evidence="5">The sequence shown here is derived from an EMBL/GenBank/DDBJ whole genome shotgun (WGS) entry which is preliminary data.</text>
</comment>
<feature type="coiled-coil region" evidence="2">
    <location>
        <begin position="98"/>
        <end position="244"/>
    </location>
</feature>
<feature type="domain" description="GRIP" evidence="4">
    <location>
        <begin position="581"/>
        <end position="630"/>
    </location>
</feature>